<evidence type="ECO:0000313" key="2">
    <source>
        <dbReference type="EMBL" id="MBL3658632.1"/>
    </source>
</evidence>
<dbReference type="EC" id="2.1.1.14" evidence="2"/>
<dbReference type="SUPFAM" id="SSF51726">
    <property type="entry name" value="UROD/MetE-like"/>
    <property type="match status" value="1"/>
</dbReference>
<dbReference type="GO" id="GO:0008270">
    <property type="term" value="F:zinc ion binding"/>
    <property type="evidence" value="ECO:0007669"/>
    <property type="project" value="InterPro"/>
</dbReference>
<dbReference type="GO" id="GO:0032259">
    <property type="term" value="P:methylation"/>
    <property type="evidence" value="ECO:0007669"/>
    <property type="project" value="UniProtKB-KW"/>
</dbReference>
<proteinExistence type="predicted"/>
<dbReference type="Gene3D" id="3.20.20.210">
    <property type="match status" value="1"/>
</dbReference>
<dbReference type="Pfam" id="PF01717">
    <property type="entry name" value="Meth_synt_2"/>
    <property type="match status" value="1"/>
</dbReference>
<dbReference type="GO" id="GO:0003871">
    <property type="term" value="F:5-methyltetrahydropteroyltriglutamate-homocysteine S-methyltransferase activity"/>
    <property type="evidence" value="ECO:0007669"/>
    <property type="project" value="UniProtKB-EC"/>
</dbReference>
<name>A0A937K364_9BACT</name>
<dbReference type="RefSeq" id="WP_202246423.1">
    <property type="nucleotide sequence ID" value="NZ_JAESIY010000014.1"/>
</dbReference>
<keyword evidence="2" id="KW-0489">Methyltransferase</keyword>
<dbReference type="CDD" id="cd03311">
    <property type="entry name" value="CIMS_C_terminal_like"/>
    <property type="match status" value="1"/>
</dbReference>
<dbReference type="PANTHER" id="PTHR43844">
    <property type="entry name" value="METHIONINE SYNTHASE"/>
    <property type="match status" value="1"/>
</dbReference>
<comment type="caution">
    <text evidence="2">The sequence shown here is derived from an EMBL/GenBank/DDBJ whole genome shotgun (WGS) entry which is preliminary data.</text>
</comment>
<keyword evidence="2" id="KW-0808">Transferase</keyword>
<dbReference type="InterPro" id="IPR002629">
    <property type="entry name" value="Met_Synth_C/arc"/>
</dbReference>
<dbReference type="AlphaFoldDB" id="A0A937K364"/>
<protein>
    <submittedName>
        <fullName evidence="2">5-methyltetrahydropteroyltriglutamate--homocysteine S-methyltransferase</fullName>
        <ecNumber evidence="2">2.1.1.14</ecNumber>
    </submittedName>
</protein>
<evidence type="ECO:0000259" key="1">
    <source>
        <dbReference type="Pfam" id="PF01717"/>
    </source>
</evidence>
<dbReference type="PANTHER" id="PTHR43844:SF1">
    <property type="entry name" value="METHIONINE SYNTHASE"/>
    <property type="match status" value="1"/>
</dbReference>
<evidence type="ECO:0000313" key="3">
    <source>
        <dbReference type="Proteomes" id="UP000659388"/>
    </source>
</evidence>
<dbReference type="Proteomes" id="UP000659388">
    <property type="component" value="Unassembled WGS sequence"/>
</dbReference>
<reference evidence="2" key="1">
    <citation type="submission" date="2021-01" db="EMBL/GenBank/DDBJ databases">
        <title>Fulvivirga kasyanovii gen. nov., sp nov., a novel member of the phylum Bacteroidetes isolated from seawater in a mussel farm.</title>
        <authorList>
            <person name="Zhao L.-H."/>
            <person name="Wang Z.-J."/>
        </authorList>
    </citation>
    <scope>NUCLEOTIDE SEQUENCE</scope>
    <source>
        <strain evidence="2">2943</strain>
    </source>
</reference>
<keyword evidence="3" id="KW-1185">Reference proteome</keyword>
<dbReference type="EMBL" id="JAESIY010000014">
    <property type="protein sequence ID" value="MBL3658632.1"/>
    <property type="molecule type" value="Genomic_DNA"/>
</dbReference>
<feature type="domain" description="Cobalamin-independent methionine synthase MetE C-terminal/archaeal" evidence="1">
    <location>
        <begin position="165"/>
        <end position="363"/>
    </location>
</feature>
<dbReference type="InterPro" id="IPR038071">
    <property type="entry name" value="UROD/MetE-like_sf"/>
</dbReference>
<accession>A0A937K364</accession>
<sequence>MGTILNTKLTPFKADHVGSFLRSEALKEAREKFAAGTIDAESLKAVEDQEIIKLIEKQKESGLKSITDGEFRRSWWHFDFMKDFLGTRQIDGPPYEFHGITTPGRLIDIYEPIRYNPNHPFFEHFAFLKAHVGDDYVAKQTIPSPNMFFQPNIRNTPVYSSIYDLAKDLSEAYRLTIKHFYDLGCRYLQLDDVYWATLVDEGQRKALKEEGLDPVEVARLAAEILNNALQDKPDDLLVTMHVCRGNFHSAWIYSGGYDVIAEEMFSVNIDGFFLEYDDERSGDFAPLAKSKNQNIVLGLITSKTGDIEDKETIKSRIKEASEYVALEHLCLSPQCGFSSTEDGNKLAYEQQWEKVKNMVAIAEEVWGL</sequence>
<dbReference type="GO" id="GO:0009086">
    <property type="term" value="P:methionine biosynthetic process"/>
    <property type="evidence" value="ECO:0007669"/>
    <property type="project" value="InterPro"/>
</dbReference>
<organism evidence="2 3">
    <name type="scientific">Fulvivirga sediminis</name>
    <dbReference type="NCBI Taxonomy" id="2803949"/>
    <lineage>
        <taxon>Bacteria</taxon>
        <taxon>Pseudomonadati</taxon>
        <taxon>Bacteroidota</taxon>
        <taxon>Cytophagia</taxon>
        <taxon>Cytophagales</taxon>
        <taxon>Fulvivirgaceae</taxon>
        <taxon>Fulvivirga</taxon>
    </lineage>
</organism>
<gene>
    <name evidence="2" type="ORF">JL102_20950</name>
</gene>
<dbReference type="NCBIfam" id="NF005085">
    <property type="entry name" value="PRK06520.1"/>
    <property type="match status" value="1"/>
</dbReference>